<comment type="similarity">
    <text evidence="1">Belongs to the short-chain dehydrogenases/reductases (SDR) family.</text>
</comment>
<evidence type="ECO:0000259" key="4">
    <source>
        <dbReference type="SMART" id="SM00822"/>
    </source>
</evidence>
<dbReference type="InterPro" id="IPR002347">
    <property type="entry name" value="SDR_fam"/>
</dbReference>
<evidence type="ECO:0000256" key="1">
    <source>
        <dbReference type="ARBA" id="ARBA00006484"/>
    </source>
</evidence>
<reference evidence="5 6" key="1">
    <citation type="submission" date="2020-09" db="EMBL/GenBank/DDBJ databases">
        <title>Biosynthesis of the nuclear factor of activated T cells inhibitor NFAT-133 and its congeners in Streptomyces pactum.</title>
        <authorList>
            <person name="Zhou W."/>
            <person name="Posri P."/>
            <person name="Abugrain M.E."/>
            <person name="Weisberg A.J."/>
            <person name="Chang J.H."/>
            <person name="Mahmud T."/>
        </authorList>
    </citation>
    <scope>NUCLEOTIDE SEQUENCE [LARGE SCALE GENOMIC DNA]</scope>
    <source>
        <strain evidence="5 6">ATCC 27456</strain>
    </source>
</reference>
<keyword evidence="6" id="KW-1185">Reference proteome</keyword>
<dbReference type="Gene3D" id="3.40.50.720">
    <property type="entry name" value="NAD(P)-binding Rossmann-like Domain"/>
    <property type="match status" value="1"/>
</dbReference>
<dbReference type="Pfam" id="PF13561">
    <property type="entry name" value="adh_short_C2"/>
    <property type="match status" value="1"/>
</dbReference>
<gene>
    <name evidence="5" type="ORF">IHE55_00625</name>
</gene>
<protein>
    <submittedName>
        <fullName evidence="5">SDR family oxidoreductase</fullName>
    </submittedName>
</protein>
<keyword evidence="2" id="KW-0560">Oxidoreductase</keyword>
<dbReference type="InterPro" id="IPR051122">
    <property type="entry name" value="SDR_DHRS6-like"/>
</dbReference>
<proteinExistence type="inferred from homology"/>
<organism evidence="5 6">
    <name type="scientific">Streptomyces pactum</name>
    <dbReference type="NCBI Taxonomy" id="68249"/>
    <lineage>
        <taxon>Bacteria</taxon>
        <taxon>Bacillati</taxon>
        <taxon>Actinomycetota</taxon>
        <taxon>Actinomycetes</taxon>
        <taxon>Kitasatosporales</taxon>
        <taxon>Streptomycetaceae</taxon>
        <taxon>Streptomyces</taxon>
    </lineage>
</organism>
<feature type="region of interest" description="Disordered" evidence="3">
    <location>
        <begin position="1"/>
        <end position="30"/>
    </location>
</feature>
<feature type="domain" description="Ketoreductase" evidence="4">
    <location>
        <begin position="41"/>
        <end position="219"/>
    </location>
</feature>
<evidence type="ECO:0000256" key="3">
    <source>
        <dbReference type="SAM" id="MobiDB-lite"/>
    </source>
</evidence>
<name>A0ABS0NDY2_9ACTN</name>
<dbReference type="Proteomes" id="UP000807371">
    <property type="component" value="Unassembled WGS sequence"/>
</dbReference>
<evidence type="ECO:0000256" key="2">
    <source>
        <dbReference type="ARBA" id="ARBA00023002"/>
    </source>
</evidence>
<dbReference type="EMBL" id="JACYXC010000001">
    <property type="protein sequence ID" value="MBH5333385.1"/>
    <property type="molecule type" value="Genomic_DNA"/>
</dbReference>
<accession>A0ABS0NDY2</accession>
<sequence length="273" mass="27796">MSRTPSPAAGSVPEPASAPGPGAAPAPEAVAGTGAEALRGRTVVLIGGGSGIGLSVAHRAVAAGARVVLGGRTPERLAAAADRLGPAASWRSVDTTDTASLAAFFAPLERVDHLFTSAASYRVGPMLRLSDEDARSPFDSKFWGQYHAVRHAAPKLAADGSVVLMSGAAGARPPAPAPAYAACNAAIEGLGRGLAVELAPVRVNVVSPGTVDGNLWAGRPAADREAAFAQYRRDALLHRPGTEDEIAHAVVFLFTNGFTTGSTLYPDGGYTLR</sequence>
<dbReference type="SUPFAM" id="SSF51735">
    <property type="entry name" value="NAD(P)-binding Rossmann-fold domains"/>
    <property type="match status" value="1"/>
</dbReference>
<dbReference type="InterPro" id="IPR057326">
    <property type="entry name" value="KR_dom"/>
</dbReference>
<dbReference type="RefSeq" id="WP_197987212.1">
    <property type="nucleotide sequence ID" value="NZ_JACYXC010000001.1"/>
</dbReference>
<dbReference type="PANTHER" id="PTHR43477:SF1">
    <property type="entry name" value="DIHYDROANTICAPSIN 7-DEHYDROGENASE"/>
    <property type="match status" value="1"/>
</dbReference>
<dbReference type="CDD" id="cd05233">
    <property type="entry name" value="SDR_c"/>
    <property type="match status" value="1"/>
</dbReference>
<evidence type="ECO:0000313" key="5">
    <source>
        <dbReference type="EMBL" id="MBH5333385.1"/>
    </source>
</evidence>
<comment type="caution">
    <text evidence="5">The sequence shown here is derived from an EMBL/GenBank/DDBJ whole genome shotgun (WGS) entry which is preliminary data.</text>
</comment>
<dbReference type="PANTHER" id="PTHR43477">
    <property type="entry name" value="DIHYDROANTICAPSIN 7-DEHYDROGENASE"/>
    <property type="match status" value="1"/>
</dbReference>
<dbReference type="SMART" id="SM00822">
    <property type="entry name" value="PKS_KR"/>
    <property type="match status" value="1"/>
</dbReference>
<dbReference type="PRINTS" id="PR00081">
    <property type="entry name" value="GDHRDH"/>
</dbReference>
<feature type="compositionally biased region" description="Low complexity" evidence="3">
    <location>
        <begin position="1"/>
        <end position="15"/>
    </location>
</feature>
<dbReference type="InterPro" id="IPR036291">
    <property type="entry name" value="NAD(P)-bd_dom_sf"/>
</dbReference>
<evidence type="ECO:0000313" key="6">
    <source>
        <dbReference type="Proteomes" id="UP000807371"/>
    </source>
</evidence>